<accession>A0ABY6A3V1</accession>
<evidence type="ECO:0000313" key="5">
    <source>
        <dbReference type="EMBL" id="UXC18901.1"/>
    </source>
</evidence>
<dbReference type="InterPro" id="IPR006683">
    <property type="entry name" value="Thioestr_dom"/>
</dbReference>
<dbReference type="Proteomes" id="UP001058290">
    <property type="component" value="Chromosome"/>
</dbReference>
<dbReference type="InterPro" id="IPR033120">
    <property type="entry name" value="HOTDOG_ACOT"/>
</dbReference>
<sequence>MTTPTGFAELQELVLPALANHHGTLFAGQGLQLMAKAAFLAARSLVQREVVMAAVSRVDFVAPAPVGHALTLRAWVSRVGRSSMTVCVTGSAGLPGTPPELVLQGLFDMVAVDAKGRPIPLDCAYLNQEPLL</sequence>
<evidence type="ECO:0000259" key="4">
    <source>
        <dbReference type="PROSITE" id="PS51770"/>
    </source>
</evidence>
<dbReference type="RefSeq" id="WP_260719299.1">
    <property type="nucleotide sequence ID" value="NZ_CP104377.1"/>
</dbReference>
<evidence type="ECO:0000256" key="3">
    <source>
        <dbReference type="PROSITE-ProRule" id="PRU01106"/>
    </source>
</evidence>
<dbReference type="CDD" id="cd03442">
    <property type="entry name" value="BFIT_BACH"/>
    <property type="match status" value="1"/>
</dbReference>
<dbReference type="Pfam" id="PF03061">
    <property type="entry name" value="4HBT"/>
    <property type="match status" value="1"/>
</dbReference>
<evidence type="ECO:0000256" key="2">
    <source>
        <dbReference type="ARBA" id="ARBA00022801"/>
    </source>
</evidence>
<keyword evidence="2 3" id="KW-0378">Hydrolase</keyword>
<dbReference type="PANTHER" id="PTHR11049:SF24">
    <property type="entry name" value="CYTOSOLIC ACYL COENZYME A THIOESTER HYDROLASE"/>
    <property type="match status" value="1"/>
</dbReference>
<dbReference type="PANTHER" id="PTHR11049">
    <property type="entry name" value="ACYL COENZYME A THIOESTER HYDROLASE"/>
    <property type="match status" value="1"/>
</dbReference>
<dbReference type="Gene3D" id="3.10.129.10">
    <property type="entry name" value="Hotdog Thioesterase"/>
    <property type="match status" value="1"/>
</dbReference>
<evidence type="ECO:0000313" key="6">
    <source>
        <dbReference type="Proteomes" id="UP001058290"/>
    </source>
</evidence>
<gene>
    <name evidence="5" type="ORF">N4T19_01840</name>
</gene>
<dbReference type="SUPFAM" id="SSF54637">
    <property type="entry name" value="Thioesterase/thiol ester dehydrase-isomerase"/>
    <property type="match status" value="1"/>
</dbReference>
<keyword evidence="6" id="KW-1185">Reference proteome</keyword>
<reference evidence="5" key="1">
    <citation type="submission" date="2022-09" db="EMBL/GenBank/DDBJ databases">
        <title>Bacterial diversity in gut of crayfish and pufferfish.</title>
        <authorList>
            <person name="Huang Y."/>
        </authorList>
    </citation>
    <scope>NUCLEOTIDE SEQUENCE</scope>
    <source>
        <strain evidence="5">PR12</strain>
    </source>
</reference>
<dbReference type="EMBL" id="CP104377">
    <property type="protein sequence ID" value="UXC18901.1"/>
    <property type="molecule type" value="Genomic_DNA"/>
</dbReference>
<proteinExistence type="inferred from homology"/>
<protein>
    <submittedName>
        <fullName evidence="5">Acyl-CoA thioesterase</fullName>
    </submittedName>
</protein>
<comment type="similarity">
    <text evidence="1">Belongs to the acyl coenzyme A hydrolase family.</text>
</comment>
<name>A0ABY6A3V1_9BURK</name>
<feature type="domain" description="HotDog ACOT-type" evidence="4">
    <location>
        <begin position="4"/>
        <end position="115"/>
    </location>
</feature>
<dbReference type="PROSITE" id="PS51770">
    <property type="entry name" value="HOTDOG_ACOT"/>
    <property type="match status" value="1"/>
</dbReference>
<evidence type="ECO:0000256" key="1">
    <source>
        <dbReference type="ARBA" id="ARBA00010458"/>
    </source>
</evidence>
<dbReference type="InterPro" id="IPR040170">
    <property type="entry name" value="Cytosol_ACT"/>
</dbReference>
<dbReference type="InterPro" id="IPR029069">
    <property type="entry name" value="HotDog_dom_sf"/>
</dbReference>
<organism evidence="5 6">
    <name type="scientific">Comamonas squillarum</name>
    <dbReference type="NCBI Taxonomy" id="2977320"/>
    <lineage>
        <taxon>Bacteria</taxon>
        <taxon>Pseudomonadati</taxon>
        <taxon>Pseudomonadota</taxon>
        <taxon>Betaproteobacteria</taxon>
        <taxon>Burkholderiales</taxon>
        <taxon>Comamonadaceae</taxon>
        <taxon>Comamonas</taxon>
    </lineage>
</organism>